<dbReference type="InterPro" id="IPR008509">
    <property type="entry name" value="MOT2/MFSD5"/>
</dbReference>
<dbReference type="AlphaFoldDB" id="A0A2G8RNT3"/>
<evidence type="ECO:0000256" key="13">
    <source>
        <dbReference type="SAM" id="Phobius"/>
    </source>
</evidence>
<keyword evidence="6 13" id="KW-0812">Transmembrane</keyword>
<feature type="region of interest" description="Disordered" evidence="12">
    <location>
        <begin position="332"/>
        <end position="378"/>
    </location>
</feature>
<dbReference type="Pfam" id="PF05631">
    <property type="entry name" value="MFS_5"/>
    <property type="match status" value="1"/>
</dbReference>
<evidence type="ECO:0000313" key="15">
    <source>
        <dbReference type="Proteomes" id="UP000230002"/>
    </source>
</evidence>
<evidence type="ECO:0000256" key="3">
    <source>
        <dbReference type="ARBA" id="ARBA00021242"/>
    </source>
</evidence>
<evidence type="ECO:0000256" key="5">
    <source>
        <dbReference type="ARBA" id="ARBA00022475"/>
    </source>
</evidence>
<dbReference type="OrthoDB" id="263957at2759"/>
<proteinExistence type="predicted"/>
<feature type="transmembrane region" description="Helical" evidence="13">
    <location>
        <begin position="6"/>
        <end position="23"/>
    </location>
</feature>
<keyword evidence="15" id="KW-1185">Reference proteome</keyword>
<dbReference type="SUPFAM" id="SSF103473">
    <property type="entry name" value="MFS general substrate transporter"/>
    <property type="match status" value="1"/>
</dbReference>
<dbReference type="PANTHER" id="PTHR23516:SF1">
    <property type="entry name" value="MOLYBDATE-ANION TRANSPORTER"/>
    <property type="match status" value="1"/>
</dbReference>
<dbReference type="GO" id="GO:0006811">
    <property type="term" value="P:monoatomic ion transport"/>
    <property type="evidence" value="ECO:0007669"/>
    <property type="project" value="UniProtKB-KW"/>
</dbReference>
<feature type="transmembrane region" description="Helical" evidence="13">
    <location>
        <begin position="394"/>
        <end position="411"/>
    </location>
</feature>
<evidence type="ECO:0000256" key="1">
    <source>
        <dbReference type="ARBA" id="ARBA00003019"/>
    </source>
</evidence>
<evidence type="ECO:0000256" key="6">
    <source>
        <dbReference type="ARBA" id="ARBA00022692"/>
    </source>
</evidence>
<feature type="transmembrane region" description="Helical" evidence="13">
    <location>
        <begin position="455"/>
        <end position="472"/>
    </location>
</feature>
<gene>
    <name evidence="14" type="ORF">GSI_14484</name>
</gene>
<evidence type="ECO:0000256" key="8">
    <source>
        <dbReference type="ARBA" id="ARBA00023065"/>
    </source>
</evidence>
<dbReference type="InterPro" id="IPR036259">
    <property type="entry name" value="MFS_trans_sf"/>
</dbReference>
<comment type="subcellular location">
    <subcellularLocation>
        <location evidence="2">Cell membrane</location>
        <topology evidence="2">Multi-pass membrane protein</topology>
    </subcellularLocation>
</comment>
<feature type="transmembrane region" description="Helical" evidence="13">
    <location>
        <begin position="478"/>
        <end position="499"/>
    </location>
</feature>
<dbReference type="GO" id="GO:0015098">
    <property type="term" value="F:molybdate ion transmembrane transporter activity"/>
    <property type="evidence" value="ECO:0007669"/>
    <property type="project" value="InterPro"/>
</dbReference>
<evidence type="ECO:0000256" key="7">
    <source>
        <dbReference type="ARBA" id="ARBA00022989"/>
    </source>
</evidence>
<evidence type="ECO:0000256" key="10">
    <source>
        <dbReference type="ARBA" id="ARBA00030646"/>
    </source>
</evidence>
<evidence type="ECO:0000256" key="4">
    <source>
        <dbReference type="ARBA" id="ARBA00022448"/>
    </source>
</evidence>
<comment type="caution">
    <text evidence="14">The sequence shown here is derived from an EMBL/GenBank/DDBJ whole genome shotgun (WGS) entry which is preliminary data.</text>
</comment>
<feature type="transmembrane region" description="Helical" evidence="13">
    <location>
        <begin position="206"/>
        <end position="229"/>
    </location>
</feature>
<evidence type="ECO:0000256" key="12">
    <source>
        <dbReference type="SAM" id="MobiDB-lite"/>
    </source>
</evidence>
<feature type="transmembrane region" description="Helical" evidence="13">
    <location>
        <begin position="85"/>
        <end position="107"/>
    </location>
</feature>
<organism evidence="14 15">
    <name type="scientific">Ganoderma sinense ZZ0214-1</name>
    <dbReference type="NCBI Taxonomy" id="1077348"/>
    <lineage>
        <taxon>Eukaryota</taxon>
        <taxon>Fungi</taxon>
        <taxon>Dikarya</taxon>
        <taxon>Basidiomycota</taxon>
        <taxon>Agaricomycotina</taxon>
        <taxon>Agaricomycetes</taxon>
        <taxon>Polyporales</taxon>
        <taxon>Polyporaceae</taxon>
        <taxon>Ganoderma</taxon>
    </lineage>
</organism>
<feature type="transmembrane region" description="Helical" evidence="13">
    <location>
        <begin position="304"/>
        <end position="327"/>
    </location>
</feature>
<keyword evidence="9 13" id="KW-0472">Membrane</keyword>
<evidence type="ECO:0000256" key="2">
    <source>
        <dbReference type="ARBA" id="ARBA00004651"/>
    </source>
</evidence>
<keyword evidence="7 13" id="KW-1133">Transmembrane helix</keyword>
<dbReference type="Proteomes" id="UP000230002">
    <property type="component" value="Unassembled WGS sequence"/>
</dbReference>
<reference evidence="14 15" key="1">
    <citation type="journal article" date="2015" name="Sci. Rep.">
        <title>Chromosome-level genome map provides insights into diverse defense mechanisms in the medicinal fungus Ganoderma sinense.</title>
        <authorList>
            <person name="Zhu Y."/>
            <person name="Xu J."/>
            <person name="Sun C."/>
            <person name="Zhou S."/>
            <person name="Xu H."/>
            <person name="Nelson D.R."/>
            <person name="Qian J."/>
            <person name="Song J."/>
            <person name="Luo H."/>
            <person name="Xiang L."/>
            <person name="Li Y."/>
            <person name="Xu Z."/>
            <person name="Ji A."/>
            <person name="Wang L."/>
            <person name="Lu S."/>
            <person name="Hayward A."/>
            <person name="Sun W."/>
            <person name="Li X."/>
            <person name="Schwartz D.C."/>
            <person name="Wang Y."/>
            <person name="Chen S."/>
        </authorList>
    </citation>
    <scope>NUCLEOTIDE SEQUENCE [LARGE SCALE GENOMIC DNA]</scope>
    <source>
        <strain evidence="14 15">ZZ0214-1</strain>
    </source>
</reference>
<dbReference type="STRING" id="1077348.A0A2G8RNT3"/>
<feature type="transmembrane region" description="Helical" evidence="13">
    <location>
        <begin position="119"/>
        <end position="140"/>
    </location>
</feature>
<dbReference type="GO" id="GO:0005886">
    <property type="term" value="C:plasma membrane"/>
    <property type="evidence" value="ECO:0007669"/>
    <property type="project" value="UniProtKB-SubCell"/>
</dbReference>
<comment type="function">
    <text evidence="1">Mediates high-affinity intracellular uptake of the rare oligo-element molybdenum.</text>
</comment>
<name>A0A2G8RNT3_9APHY</name>
<feature type="transmembrane region" description="Helical" evidence="13">
    <location>
        <begin position="44"/>
        <end position="65"/>
    </location>
</feature>
<sequence length="513" mass="55677">MASFYEVQFVAIVTACVVCFLLERHFLRKNSPATRSTEHNAPSSVVSGLSGQYLWVYAIIMGADWLQGPYIYSVYREQHGLSERLVALLFVLGFLTAGIAAPFVGVWADQHGRKRMCMVFCVTYVITCSLIQFSSLPILFVGRLLGGFSTAILLSTPESWLVASANNLSLSSRDLSAILGRATLVNSVTAAAAGIVSNKLVERTSFFSSTFIASGFFLLLGLVSIAFIWSENHGAVSTSGVKVFDLKHLSEAWGIVRADKRLLVLGLTQTVFEGSLYLFVFLWVPFLQESKRSTGPRTAPLPLGYIFSCFMMSMTMGSILYTSIVSLSHLDADPSHEPTPSPSETEETEPLVDGQHHTTDIPSGHQPSRDLHPADPPPRPVLAHERAIALHAKLSSAVCATAALAFLVAVADAREHVRFFAFCAFEACAGMYYPVQGMLRGRLVSDEHRATLSSLFRVPLNVFVTVSLLTGVSSARRFVLSACAGLLLCSAAVTAAVLVRRTRGPSLASLRTR</sequence>
<dbReference type="EMBL" id="AYKW01000068">
    <property type="protein sequence ID" value="PIL23175.1"/>
    <property type="molecule type" value="Genomic_DNA"/>
</dbReference>
<accession>A0A2G8RNT3</accession>
<feature type="transmembrane region" description="Helical" evidence="13">
    <location>
        <begin position="262"/>
        <end position="284"/>
    </location>
</feature>
<keyword evidence="8" id="KW-0406">Ion transport</keyword>
<evidence type="ECO:0000256" key="9">
    <source>
        <dbReference type="ARBA" id="ARBA00023136"/>
    </source>
</evidence>
<feature type="transmembrane region" description="Helical" evidence="13">
    <location>
        <begin position="417"/>
        <end position="435"/>
    </location>
</feature>
<keyword evidence="4" id="KW-0813">Transport</keyword>
<evidence type="ECO:0000313" key="14">
    <source>
        <dbReference type="EMBL" id="PIL23175.1"/>
    </source>
</evidence>
<evidence type="ECO:0000256" key="11">
    <source>
        <dbReference type="ARBA" id="ARBA00032555"/>
    </source>
</evidence>
<keyword evidence="5" id="KW-1003">Cell membrane</keyword>
<dbReference type="Gene3D" id="1.20.1250.20">
    <property type="entry name" value="MFS general substrate transporter like domains"/>
    <property type="match status" value="1"/>
</dbReference>
<dbReference type="PANTHER" id="PTHR23516">
    <property type="entry name" value="SAM (S-ADENOSYL METHIONINE) TRANSPORTER"/>
    <property type="match status" value="1"/>
</dbReference>
<protein>
    <recommendedName>
        <fullName evidence="3">Molybdate-anion transporter</fullName>
    </recommendedName>
    <alternativeName>
        <fullName evidence="10">Major facilitator superfamily domain-containing protein 5</fullName>
    </alternativeName>
    <alternativeName>
        <fullName evidence="11">Molybdate transporter 2 homolog</fullName>
    </alternativeName>
</protein>